<protein>
    <submittedName>
        <fullName evidence="3">CAAX amino protease</fullName>
    </submittedName>
</protein>
<accession>A0A916RP92</accession>
<feature type="transmembrane region" description="Helical" evidence="1">
    <location>
        <begin position="58"/>
        <end position="78"/>
    </location>
</feature>
<dbReference type="RefSeq" id="WP_188382752.1">
    <property type="nucleotide sequence ID" value="NZ_BMEY01000001.1"/>
</dbReference>
<feature type="transmembrane region" description="Helical" evidence="1">
    <location>
        <begin position="166"/>
        <end position="186"/>
    </location>
</feature>
<dbReference type="AlphaFoldDB" id="A0A916RP92"/>
<comment type="caution">
    <text evidence="3">The sequence shown here is derived from an EMBL/GenBank/DDBJ whole genome shotgun (WGS) entry which is preliminary data.</text>
</comment>
<feature type="domain" description="CAAX prenyl protease 2/Lysostaphin resistance protein A-like" evidence="2">
    <location>
        <begin position="97"/>
        <end position="179"/>
    </location>
</feature>
<feature type="transmembrane region" description="Helical" evidence="1">
    <location>
        <begin position="90"/>
        <end position="109"/>
    </location>
</feature>
<gene>
    <name evidence="3" type="ORF">GCM10008025_01350</name>
</gene>
<evidence type="ECO:0000313" key="4">
    <source>
        <dbReference type="Proteomes" id="UP000613512"/>
    </source>
</evidence>
<keyword evidence="1" id="KW-0812">Transmembrane</keyword>
<evidence type="ECO:0000259" key="2">
    <source>
        <dbReference type="Pfam" id="PF02517"/>
    </source>
</evidence>
<feature type="transmembrane region" description="Helical" evidence="1">
    <location>
        <begin position="144"/>
        <end position="160"/>
    </location>
</feature>
<feature type="transmembrane region" description="Helical" evidence="1">
    <location>
        <begin position="115"/>
        <end position="137"/>
    </location>
</feature>
<dbReference type="Proteomes" id="UP000613512">
    <property type="component" value="Unassembled WGS sequence"/>
</dbReference>
<reference evidence="3" key="2">
    <citation type="submission" date="2020-09" db="EMBL/GenBank/DDBJ databases">
        <authorList>
            <person name="Sun Q."/>
            <person name="Zhou Y."/>
        </authorList>
    </citation>
    <scope>NUCLEOTIDE SEQUENCE</scope>
    <source>
        <strain evidence="3">CGMCC 1.12408</strain>
    </source>
</reference>
<evidence type="ECO:0000256" key="1">
    <source>
        <dbReference type="SAM" id="Phobius"/>
    </source>
</evidence>
<dbReference type="GO" id="GO:0004175">
    <property type="term" value="F:endopeptidase activity"/>
    <property type="evidence" value="ECO:0007669"/>
    <property type="project" value="UniProtKB-ARBA"/>
</dbReference>
<keyword evidence="1" id="KW-1133">Transmembrane helix</keyword>
<name>A0A916RP92_9BACI</name>
<organism evidence="3 4">
    <name type="scientific">Ornithinibacillus halotolerans</name>
    <dbReference type="NCBI Taxonomy" id="1274357"/>
    <lineage>
        <taxon>Bacteria</taxon>
        <taxon>Bacillati</taxon>
        <taxon>Bacillota</taxon>
        <taxon>Bacilli</taxon>
        <taxon>Bacillales</taxon>
        <taxon>Bacillaceae</taxon>
        <taxon>Ornithinibacillus</taxon>
    </lineage>
</organism>
<keyword evidence="4" id="KW-1185">Reference proteome</keyword>
<feature type="transmembrane region" description="Helical" evidence="1">
    <location>
        <begin position="20"/>
        <end position="38"/>
    </location>
</feature>
<reference evidence="3" key="1">
    <citation type="journal article" date="2014" name="Int. J. Syst. Evol. Microbiol.">
        <title>Complete genome sequence of Corynebacterium casei LMG S-19264T (=DSM 44701T), isolated from a smear-ripened cheese.</title>
        <authorList>
            <consortium name="US DOE Joint Genome Institute (JGI-PGF)"/>
            <person name="Walter F."/>
            <person name="Albersmeier A."/>
            <person name="Kalinowski J."/>
            <person name="Ruckert C."/>
        </authorList>
    </citation>
    <scope>NUCLEOTIDE SEQUENCE</scope>
    <source>
        <strain evidence="3">CGMCC 1.12408</strain>
    </source>
</reference>
<keyword evidence="3" id="KW-0378">Hydrolase</keyword>
<dbReference type="GO" id="GO:0006508">
    <property type="term" value="P:proteolysis"/>
    <property type="evidence" value="ECO:0007669"/>
    <property type="project" value="UniProtKB-KW"/>
</dbReference>
<dbReference type="InterPro" id="IPR003675">
    <property type="entry name" value="Rce1/LyrA-like_dom"/>
</dbReference>
<sequence length="201" mass="23220">MKQSDLIKQITDQELRRAVVYSQLLFLAITIVLSWILFDSFLDWTSLFAWNVKEIVYYGVIPGIVIVVIDLILIRFVPETYYDDGGANKRIFSNLQVHHIFFLTLLIAISEEFLFRGVIQTTFGFIIASIVFALVHVRYLQKPVLLISVLFVSFLIGYMYELTGNLLVTVTAHFIVDFLLGLAIRYKIWGDVDERVDTRKS</sequence>
<keyword evidence="3" id="KW-0645">Protease</keyword>
<dbReference type="EMBL" id="BMEY01000001">
    <property type="protein sequence ID" value="GGA61087.1"/>
    <property type="molecule type" value="Genomic_DNA"/>
</dbReference>
<evidence type="ECO:0000313" key="3">
    <source>
        <dbReference type="EMBL" id="GGA61087.1"/>
    </source>
</evidence>
<dbReference type="Pfam" id="PF02517">
    <property type="entry name" value="Rce1-like"/>
    <property type="match status" value="1"/>
</dbReference>
<proteinExistence type="predicted"/>
<keyword evidence="1" id="KW-0472">Membrane</keyword>
<dbReference type="GO" id="GO:0080120">
    <property type="term" value="P:CAAX-box protein maturation"/>
    <property type="evidence" value="ECO:0007669"/>
    <property type="project" value="UniProtKB-ARBA"/>
</dbReference>